<proteinExistence type="predicted"/>
<reference evidence="2 3" key="1">
    <citation type="journal article" date="2018" name="J. Microbiol.">
        <title>Baekduia soli gen. nov., sp. nov., a novel bacterium isolated from the soil of Baekdu Mountain and proposal of a novel family name, Baekduiaceae fam. nov.</title>
        <authorList>
            <person name="An D.S."/>
            <person name="Siddiqi M.Z."/>
            <person name="Kim K.H."/>
            <person name="Yu H.S."/>
            <person name="Im W.T."/>
        </authorList>
    </citation>
    <scope>NUCLEOTIDE SEQUENCE [LARGE SCALE GENOMIC DNA]</scope>
    <source>
        <strain evidence="2 3">BR7-21</strain>
    </source>
</reference>
<evidence type="ECO:0000256" key="1">
    <source>
        <dbReference type="SAM" id="MobiDB-lite"/>
    </source>
</evidence>
<feature type="compositionally biased region" description="Low complexity" evidence="1">
    <location>
        <begin position="134"/>
        <end position="155"/>
    </location>
</feature>
<dbReference type="Proteomes" id="UP000321805">
    <property type="component" value="Chromosome"/>
</dbReference>
<evidence type="ECO:0000313" key="3">
    <source>
        <dbReference type="Proteomes" id="UP000321805"/>
    </source>
</evidence>
<feature type="compositionally biased region" description="Low complexity" evidence="1">
    <location>
        <begin position="1"/>
        <end position="13"/>
    </location>
</feature>
<dbReference type="InterPro" id="IPR018247">
    <property type="entry name" value="EF_Hand_1_Ca_BS"/>
</dbReference>
<gene>
    <name evidence="2" type="ORF">FSW04_10625</name>
</gene>
<protein>
    <recommendedName>
        <fullName evidence="4">DUF5666 domain-containing protein</fullName>
    </recommendedName>
</protein>
<feature type="region of interest" description="Disordered" evidence="1">
    <location>
        <begin position="277"/>
        <end position="298"/>
    </location>
</feature>
<dbReference type="AlphaFoldDB" id="A0A5B8U4E7"/>
<keyword evidence="3" id="KW-1185">Reference proteome</keyword>
<accession>A0A5B8U4E7</accession>
<dbReference type="EMBL" id="CP042430">
    <property type="protein sequence ID" value="QEC47976.1"/>
    <property type="molecule type" value="Genomic_DNA"/>
</dbReference>
<feature type="region of interest" description="Disordered" evidence="1">
    <location>
        <begin position="119"/>
        <end position="155"/>
    </location>
</feature>
<dbReference type="RefSeq" id="WP_146919038.1">
    <property type="nucleotide sequence ID" value="NZ_CP042430.1"/>
</dbReference>
<evidence type="ECO:0008006" key="4">
    <source>
        <dbReference type="Google" id="ProtNLM"/>
    </source>
</evidence>
<feature type="region of interest" description="Disordered" evidence="1">
    <location>
        <begin position="1"/>
        <end position="25"/>
    </location>
</feature>
<dbReference type="KEGG" id="bsol:FSW04_10625"/>
<evidence type="ECO:0000313" key="2">
    <source>
        <dbReference type="EMBL" id="QEC47976.1"/>
    </source>
</evidence>
<organism evidence="2 3">
    <name type="scientific">Baekduia soli</name>
    <dbReference type="NCBI Taxonomy" id="496014"/>
    <lineage>
        <taxon>Bacteria</taxon>
        <taxon>Bacillati</taxon>
        <taxon>Actinomycetota</taxon>
        <taxon>Thermoleophilia</taxon>
        <taxon>Solirubrobacterales</taxon>
        <taxon>Baekduiaceae</taxon>
        <taxon>Baekduia</taxon>
    </lineage>
</organism>
<sequence length="298" mass="29420">MAATVAPTTPALADGHHHGRGGGDAPALQTVAGTVSAVSPGALQVQIPAAGRPGPERLASLSGVTIDVSVTPRTRLWVTDVDGDGSVTLADVAVGDQVIISTADAFADPVVAAVVLDRTHQPPTPSDHHDDGDATPGTPATAATPGTDPAGPSRAGARALRRLLHRTLRAHVHATGYASGDLTVTLTSLDGLHGRPAATGAALAGRAARVLVDDRTAVVAGGVVLTAAARDAALASAGDLTVVGRLTAPSTWPTDATGAPVPTLRARRIVLGTAAVTPADPVPADPAAGSDPPPVITN</sequence>
<name>A0A5B8U4E7_9ACTN</name>
<dbReference type="PROSITE" id="PS00018">
    <property type="entry name" value="EF_HAND_1"/>
    <property type="match status" value="1"/>
</dbReference>